<dbReference type="InterPro" id="IPR001977">
    <property type="entry name" value="Depp_CoAkinase"/>
</dbReference>
<dbReference type="Pfam" id="PF01121">
    <property type="entry name" value="CoaE"/>
    <property type="match status" value="1"/>
</dbReference>
<dbReference type="NCBIfam" id="TIGR00152">
    <property type="entry name" value="dephospho-CoA kinase"/>
    <property type="match status" value="1"/>
</dbReference>
<keyword evidence="6" id="KW-1185">Reference proteome</keyword>
<gene>
    <name evidence="3" type="primary">coaE</name>
    <name evidence="5" type="ORF">G9H71_00220</name>
</gene>
<organism evidence="5 6">
    <name type="scientific">Motilibacter deserti</name>
    <dbReference type="NCBI Taxonomy" id="2714956"/>
    <lineage>
        <taxon>Bacteria</taxon>
        <taxon>Bacillati</taxon>
        <taxon>Actinomycetota</taxon>
        <taxon>Actinomycetes</taxon>
        <taxon>Motilibacterales</taxon>
        <taxon>Motilibacteraceae</taxon>
        <taxon>Motilibacter</taxon>
    </lineage>
</organism>
<proteinExistence type="inferred from homology"/>
<dbReference type="EC" id="2.7.1.24" evidence="3 4"/>
<evidence type="ECO:0000256" key="4">
    <source>
        <dbReference type="NCBIfam" id="TIGR00152"/>
    </source>
</evidence>
<keyword evidence="2 3" id="KW-0067">ATP-binding</keyword>
<protein>
    <recommendedName>
        <fullName evidence="3 4">Dephospho-CoA kinase</fullName>
        <ecNumber evidence="3 4">2.7.1.24</ecNumber>
    </recommendedName>
    <alternativeName>
        <fullName evidence="3">Dephosphocoenzyme A kinase</fullName>
    </alternativeName>
</protein>
<comment type="similarity">
    <text evidence="3">Belongs to the CoaE family.</text>
</comment>
<keyword evidence="1 3" id="KW-0547">Nucleotide-binding</keyword>
<name>A0ABX0GN04_9ACTN</name>
<comment type="subcellular location">
    <subcellularLocation>
        <location evidence="3">Cytoplasm</location>
    </subcellularLocation>
</comment>
<comment type="function">
    <text evidence="3">Catalyzes the phosphorylation of the 3'-hydroxyl group of dephosphocoenzyme A to form coenzyme A.</text>
</comment>
<feature type="binding site" evidence="3">
    <location>
        <begin position="8"/>
        <end position="13"/>
    </location>
    <ligand>
        <name>ATP</name>
        <dbReference type="ChEBI" id="CHEBI:30616"/>
    </ligand>
</feature>
<reference evidence="5 6" key="1">
    <citation type="submission" date="2020-03" db="EMBL/GenBank/DDBJ databases">
        <title>Two novel Motilibacter sp.</title>
        <authorList>
            <person name="Liu S."/>
        </authorList>
    </citation>
    <scope>NUCLEOTIDE SEQUENCE [LARGE SCALE GENOMIC DNA]</scope>
    <source>
        <strain evidence="5 6">E257</strain>
    </source>
</reference>
<comment type="pathway">
    <text evidence="3">Cofactor biosynthesis; coenzyme A biosynthesis; CoA from (R)-pantothenate: step 5/5.</text>
</comment>
<keyword evidence="3 5" id="KW-0418">Kinase</keyword>
<evidence type="ECO:0000256" key="2">
    <source>
        <dbReference type="ARBA" id="ARBA00022840"/>
    </source>
</evidence>
<dbReference type="PANTHER" id="PTHR10695">
    <property type="entry name" value="DEPHOSPHO-COA KINASE-RELATED"/>
    <property type="match status" value="1"/>
</dbReference>
<comment type="caution">
    <text evidence="5">The sequence shown here is derived from an EMBL/GenBank/DDBJ whole genome shotgun (WGS) entry which is preliminary data.</text>
</comment>
<evidence type="ECO:0000256" key="1">
    <source>
        <dbReference type="ARBA" id="ARBA00022741"/>
    </source>
</evidence>
<dbReference type="SUPFAM" id="SSF52540">
    <property type="entry name" value="P-loop containing nucleoside triphosphate hydrolases"/>
    <property type="match status" value="1"/>
</dbReference>
<keyword evidence="3" id="KW-0173">Coenzyme A biosynthesis</keyword>
<accession>A0ABX0GN04</accession>
<keyword evidence="3 5" id="KW-0808">Transferase</keyword>
<dbReference type="HAMAP" id="MF_00376">
    <property type="entry name" value="Dephospho_CoA_kinase"/>
    <property type="match status" value="1"/>
</dbReference>
<dbReference type="CDD" id="cd02022">
    <property type="entry name" value="DPCK"/>
    <property type="match status" value="1"/>
</dbReference>
<comment type="catalytic activity">
    <reaction evidence="3">
        <text>3'-dephospho-CoA + ATP = ADP + CoA + H(+)</text>
        <dbReference type="Rhea" id="RHEA:18245"/>
        <dbReference type="ChEBI" id="CHEBI:15378"/>
        <dbReference type="ChEBI" id="CHEBI:30616"/>
        <dbReference type="ChEBI" id="CHEBI:57287"/>
        <dbReference type="ChEBI" id="CHEBI:57328"/>
        <dbReference type="ChEBI" id="CHEBI:456216"/>
        <dbReference type="EC" id="2.7.1.24"/>
    </reaction>
</comment>
<evidence type="ECO:0000313" key="5">
    <source>
        <dbReference type="EMBL" id="NHC12206.1"/>
    </source>
</evidence>
<keyword evidence="3" id="KW-0963">Cytoplasm</keyword>
<evidence type="ECO:0000313" key="6">
    <source>
        <dbReference type="Proteomes" id="UP000800981"/>
    </source>
</evidence>
<dbReference type="GO" id="GO:0004140">
    <property type="term" value="F:dephospho-CoA kinase activity"/>
    <property type="evidence" value="ECO:0007669"/>
    <property type="project" value="UniProtKB-EC"/>
</dbReference>
<dbReference type="NCBIfam" id="NF002879">
    <property type="entry name" value="PRK03333.1"/>
    <property type="match status" value="1"/>
</dbReference>
<sequence>MGLTGGIASGKSTASARLAELGALVVDADLLAREAVAPGTPGLAAVVAAFGRSVLAADGSLDRLALGRVVFADAAARERLEAIVHPEVARRRAEAVAAAPAGAVVVHDVPLLVEKGLTAGLDLVVVVDAPEDVRVRRLVAARGLDEEQARARIAAQATREQRLAAADVVLDGGGPVEHLQAQVDRLWERLARHAPSAQS</sequence>
<dbReference type="InterPro" id="IPR027417">
    <property type="entry name" value="P-loop_NTPase"/>
</dbReference>
<evidence type="ECO:0000256" key="3">
    <source>
        <dbReference type="HAMAP-Rule" id="MF_00376"/>
    </source>
</evidence>
<dbReference type="Proteomes" id="UP000800981">
    <property type="component" value="Unassembled WGS sequence"/>
</dbReference>
<dbReference type="PROSITE" id="PS51219">
    <property type="entry name" value="DPCK"/>
    <property type="match status" value="1"/>
</dbReference>
<dbReference type="EMBL" id="JAANNP010000001">
    <property type="protein sequence ID" value="NHC12206.1"/>
    <property type="molecule type" value="Genomic_DNA"/>
</dbReference>
<dbReference type="PANTHER" id="PTHR10695:SF46">
    <property type="entry name" value="BIFUNCTIONAL COENZYME A SYNTHASE-RELATED"/>
    <property type="match status" value="1"/>
</dbReference>
<dbReference type="Gene3D" id="3.40.50.300">
    <property type="entry name" value="P-loop containing nucleotide triphosphate hydrolases"/>
    <property type="match status" value="1"/>
</dbReference>